<sequence>MAAFYNFFTPHQIRTQNHQSKPPQNHLLTITEEQGRMIAEKIDAVLKYTPSAPDSFDQQFDLVARANDVAVKARVKDSFDAAATTNLLTTVSASAEELRRVSAAARKTEMESAAVAVVIPLVVGGLAGLAIWRLTGRNITNRLIPKVPARASRRGVRH</sequence>
<proteinExistence type="predicted"/>
<name>A0AA40DSI5_9PEZI</name>
<keyword evidence="1" id="KW-0472">Membrane</keyword>
<feature type="transmembrane region" description="Helical" evidence="1">
    <location>
        <begin position="113"/>
        <end position="132"/>
    </location>
</feature>
<reference evidence="2" key="1">
    <citation type="submission" date="2023-06" db="EMBL/GenBank/DDBJ databases">
        <title>Genome-scale phylogeny and comparative genomics of the fungal order Sordariales.</title>
        <authorList>
            <consortium name="Lawrence Berkeley National Laboratory"/>
            <person name="Hensen N."/>
            <person name="Bonometti L."/>
            <person name="Westerberg I."/>
            <person name="Brannstrom I.O."/>
            <person name="Guillou S."/>
            <person name="Cros-Aarteil S."/>
            <person name="Calhoun S."/>
            <person name="Haridas S."/>
            <person name="Kuo A."/>
            <person name="Mondo S."/>
            <person name="Pangilinan J."/>
            <person name="Riley R."/>
            <person name="Labutti K."/>
            <person name="Andreopoulos B."/>
            <person name="Lipzen A."/>
            <person name="Chen C."/>
            <person name="Yanf M."/>
            <person name="Daum C."/>
            <person name="Ng V."/>
            <person name="Clum A."/>
            <person name="Steindorff A."/>
            <person name="Ohm R."/>
            <person name="Martin F."/>
            <person name="Silar P."/>
            <person name="Natvig D."/>
            <person name="Lalanne C."/>
            <person name="Gautier V."/>
            <person name="Ament-Velasquez S.L."/>
            <person name="Kruys A."/>
            <person name="Hutchinson M.I."/>
            <person name="Powell A.J."/>
            <person name="Barry K."/>
            <person name="Miller A.N."/>
            <person name="Grigoriev I.V."/>
            <person name="Debuchy R."/>
            <person name="Gladieux P."/>
            <person name="Thoren M.H."/>
            <person name="Johannesson H."/>
        </authorList>
    </citation>
    <scope>NUCLEOTIDE SEQUENCE</scope>
    <source>
        <strain evidence="2">SMH4607-1</strain>
    </source>
</reference>
<dbReference type="EMBL" id="JAUKUA010000005">
    <property type="protein sequence ID" value="KAK0711727.1"/>
    <property type="molecule type" value="Genomic_DNA"/>
</dbReference>
<gene>
    <name evidence="2" type="ORF">B0H67DRAFT_647076</name>
</gene>
<keyword evidence="1" id="KW-0812">Transmembrane</keyword>
<accession>A0AA40DSI5</accession>
<evidence type="ECO:0000256" key="1">
    <source>
        <dbReference type="SAM" id="Phobius"/>
    </source>
</evidence>
<organism evidence="2 3">
    <name type="scientific">Lasiosphaeris hirsuta</name>
    <dbReference type="NCBI Taxonomy" id="260670"/>
    <lineage>
        <taxon>Eukaryota</taxon>
        <taxon>Fungi</taxon>
        <taxon>Dikarya</taxon>
        <taxon>Ascomycota</taxon>
        <taxon>Pezizomycotina</taxon>
        <taxon>Sordariomycetes</taxon>
        <taxon>Sordariomycetidae</taxon>
        <taxon>Sordariales</taxon>
        <taxon>Lasiosphaeriaceae</taxon>
        <taxon>Lasiosphaeris</taxon>
    </lineage>
</organism>
<keyword evidence="3" id="KW-1185">Reference proteome</keyword>
<keyword evidence="1" id="KW-1133">Transmembrane helix</keyword>
<evidence type="ECO:0000313" key="3">
    <source>
        <dbReference type="Proteomes" id="UP001172102"/>
    </source>
</evidence>
<protein>
    <submittedName>
        <fullName evidence="2">Uncharacterized protein</fullName>
    </submittedName>
</protein>
<evidence type="ECO:0000313" key="2">
    <source>
        <dbReference type="EMBL" id="KAK0711727.1"/>
    </source>
</evidence>
<dbReference type="AlphaFoldDB" id="A0AA40DSI5"/>
<comment type="caution">
    <text evidence="2">The sequence shown here is derived from an EMBL/GenBank/DDBJ whole genome shotgun (WGS) entry which is preliminary data.</text>
</comment>
<dbReference type="Proteomes" id="UP001172102">
    <property type="component" value="Unassembled WGS sequence"/>
</dbReference>